<evidence type="ECO:0000313" key="2">
    <source>
        <dbReference type="EMBL" id="VEI12732.1"/>
    </source>
</evidence>
<feature type="transmembrane region" description="Helical" evidence="1">
    <location>
        <begin position="260"/>
        <end position="278"/>
    </location>
</feature>
<organism evidence="2 3">
    <name type="scientific">Trueperella bialowiezensis</name>
    <dbReference type="NCBI Taxonomy" id="312285"/>
    <lineage>
        <taxon>Bacteria</taxon>
        <taxon>Bacillati</taxon>
        <taxon>Actinomycetota</taxon>
        <taxon>Actinomycetes</taxon>
        <taxon>Actinomycetales</taxon>
        <taxon>Actinomycetaceae</taxon>
        <taxon>Trueperella</taxon>
    </lineage>
</organism>
<protein>
    <submittedName>
        <fullName evidence="2">Inner membrane protein yedI</fullName>
    </submittedName>
</protein>
<feature type="transmembrane region" description="Helical" evidence="1">
    <location>
        <begin position="76"/>
        <end position="94"/>
    </location>
</feature>
<dbReference type="AlphaFoldDB" id="A0A3S4V5U3"/>
<keyword evidence="1" id="KW-0812">Transmembrane</keyword>
<dbReference type="KEGG" id="tbw:NCTC13354_00423"/>
<dbReference type="GO" id="GO:0005886">
    <property type="term" value="C:plasma membrane"/>
    <property type="evidence" value="ECO:0007669"/>
    <property type="project" value="TreeGrafter"/>
</dbReference>
<dbReference type="Pfam" id="PF05661">
    <property type="entry name" value="DUF808"/>
    <property type="match status" value="1"/>
</dbReference>
<name>A0A3S4V5U3_9ACTO</name>
<accession>A0A3S4V5U3</accession>
<evidence type="ECO:0000313" key="3">
    <source>
        <dbReference type="Proteomes" id="UP000269542"/>
    </source>
</evidence>
<dbReference type="PANTHER" id="PTHR30503:SF3">
    <property type="entry name" value="INNER MEMBRANE PROTEIN YEDI"/>
    <property type="match status" value="1"/>
</dbReference>
<keyword evidence="1" id="KW-0472">Membrane</keyword>
<dbReference type="EMBL" id="LR134476">
    <property type="protein sequence ID" value="VEI12732.1"/>
    <property type="molecule type" value="Genomic_DNA"/>
</dbReference>
<keyword evidence="3" id="KW-1185">Reference proteome</keyword>
<keyword evidence="1" id="KW-1133">Transmembrane helix</keyword>
<feature type="transmembrane region" description="Helical" evidence="1">
    <location>
        <begin position="214"/>
        <end position="240"/>
    </location>
</feature>
<sequence>MASGLLALLDDIAALARVAAASLDDIAAGAAKAGSKAIGVVIDDTAVTPQYVDGLSPSRELPIIKRIFVGSLRNKLVFIVPVALLLSQFAPWLLTPLLMLGGTYLAYEGAHKVIDKLRRGGETKKDAPAAVQGPEAEDRIVKEATTTDFILSAEIMVISLNEVADEVLWMRAVILILVAIGITVLVYGVVAILVKMDDVGVWLAKKRNSAVAAFGRGLFAAMPKLMSAITAVGTVAMLWVGGHIVLVGLDELVWAGPLELGHAITNALGATGFFAWLIDTAYSALFGLVWRALVVGIVALLPFGHKEEPVKIEQGDDGHLHALKR</sequence>
<evidence type="ECO:0000256" key="1">
    <source>
        <dbReference type="SAM" id="Phobius"/>
    </source>
</evidence>
<feature type="transmembrane region" description="Helical" evidence="1">
    <location>
        <begin position="168"/>
        <end position="194"/>
    </location>
</feature>
<dbReference type="OrthoDB" id="9814178at2"/>
<gene>
    <name evidence="2" type="primary">yedI</name>
    <name evidence="2" type="ORF">NCTC13354_00423</name>
</gene>
<dbReference type="InterPro" id="IPR008526">
    <property type="entry name" value="YedI"/>
</dbReference>
<proteinExistence type="predicted"/>
<dbReference type="PIRSF" id="PIRSF016660">
    <property type="entry name" value="YedI"/>
    <property type="match status" value="1"/>
</dbReference>
<dbReference type="RefSeq" id="WP_126415912.1">
    <property type="nucleotide sequence ID" value="NZ_LR134476.1"/>
</dbReference>
<dbReference type="PANTHER" id="PTHR30503">
    <property type="entry name" value="INNER MEMBRANE PROTEIN YEDI"/>
    <property type="match status" value="1"/>
</dbReference>
<reference evidence="2 3" key="1">
    <citation type="submission" date="2018-12" db="EMBL/GenBank/DDBJ databases">
        <authorList>
            <consortium name="Pathogen Informatics"/>
        </authorList>
    </citation>
    <scope>NUCLEOTIDE SEQUENCE [LARGE SCALE GENOMIC DNA]</scope>
    <source>
        <strain evidence="2 3">NCTC13354</strain>
    </source>
</reference>
<dbReference type="Proteomes" id="UP000269542">
    <property type="component" value="Chromosome"/>
</dbReference>